<accession>A0ABT9YRS0</accession>
<dbReference type="InterPro" id="IPR011009">
    <property type="entry name" value="Kinase-like_dom_sf"/>
</dbReference>
<dbReference type="InterPro" id="IPR000719">
    <property type="entry name" value="Prot_kinase_dom"/>
</dbReference>
<evidence type="ECO:0000259" key="1">
    <source>
        <dbReference type="PROSITE" id="PS50011"/>
    </source>
</evidence>
<protein>
    <submittedName>
        <fullName evidence="2">Aminoglycoside phosphotransferase (APT) family kinase protein</fullName>
    </submittedName>
</protein>
<dbReference type="Gene3D" id="3.90.1200.10">
    <property type="match status" value="1"/>
</dbReference>
<keyword evidence="3" id="KW-1185">Reference proteome</keyword>
<dbReference type="Pfam" id="PF01636">
    <property type="entry name" value="APH"/>
    <property type="match status" value="1"/>
</dbReference>
<organism evidence="2 3">
    <name type="scientific">Streptococcus moroccensis</name>
    <dbReference type="NCBI Taxonomy" id="1451356"/>
    <lineage>
        <taxon>Bacteria</taxon>
        <taxon>Bacillati</taxon>
        <taxon>Bacillota</taxon>
        <taxon>Bacilli</taxon>
        <taxon>Lactobacillales</taxon>
        <taxon>Streptococcaceae</taxon>
        <taxon>Streptococcus</taxon>
    </lineage>
</organism>
<reference evidence="2 3" key="1">
    <citation type="submission" date="2023-07" db="EMBL/GenBank/DDBJ databases">
        <title>Genomic Encyclopedia of Type Strains, Phase IV (KMG-IV): sequencing the most valuable type-strain genomes for metagenomic binning, comparative biology and taxonomic classification.</title>
        <authorList>
            <person name="Goeker M."/>
        </authorList>
    </citation>
    <scope>NUCLEOTIDE SEQUENCE [LARGE SCALE GENOMIC DNA]</scope>
    <source>
        <strain evidence="2 3">DSM 105143</strain>
    </source>
</reference>
<sequence>MGDKAYFLKISPLSFTERKQLELKYLSDLSSKLLKRARLLDVAFEKNHIFSLYDWIDGEDFRDVADRLTAQELYQYGVQAGQMLKIIHDISIDEELPDWASHYKAKIDRKIAAFNEVKELYPDGDVFIDFIMNNKHLLDNRPQRLCHGDYHVGNLMIEKTSKELVIIDFGTLEIGDPYEEFNRMIWNAQLSEDFATGFIHGYFKGKEIPENFWGLMGLYMATDVIGSIPWAVPFGDEQVQTMLTRAKAVLAWYQNFDTILPSFYKEGDSHF</sequence>
<dbReference type="GO" id="GO:0016301">
    <property type="term" value="F:kinase activity"/>
    <property type="evidence" value="ECO:0007669"/>
    <property type="project" value="UniProtKB-KW"/>
</dbReference>
<dbReference type="PANTHER" id="PTHR41283:SF1">
    <property type="entry name" value="AMINOGLYCOSIDE PHOSPHOTRANSFERASE DOMAIN-CONTAINING PROTEIN"/>
    <property type="match status" value="1"/>
</dbReference>
<dbReference type="Proteomes" id="UP001223079">
    <property type="component" value="Unassembled WGS sequence"/>
</dbReference>
<keyword evidence="2" id="KW-0808">Transferase</keyword>
<name>A0ABT9YRS0_9STRE</name>
<keyword evidence="2" id="KW-0418">Kinase</keyword>
<dbReference type="InterPro" id="IPR002575">
    <property type="entry name" value="Aminoglycoside_PTrfase"/>
</dbReference>
<comment type="caution">
    <text evidence="2">The sequence shown here is derived from an EMBL/GenBank/DDBJ whole genome shotgun (WGS) entry which is preliminary data.</text>
</comment>
<feature type="domain" description="Protein kinase" evidence="1">
    <location>
        <begin position="1"/>
        <end position="271"/>
    </location>
</feature>
<evidence type="ECO:0000313" key="2">
    <source>
        <dbReference type="EMBL" id="MDQ0221810.1"/>
    </source>
</evidence>
<evidence type="ECO:0000313" key="3">
    <source>
        <dbReference type="Proteomes" id="UP001223079"/>
    </source>
</evidence>
<dbReference type="PANTHER" id="PTHR41283">
    <property type="entry name" value="AMINOGLYCOSIDE PHOSPHOTRANSFERASE"/>
    <property type="match status" value="1"/>
</dbReference>
<proteinExistence type="predicted"/>
<gene>
    <name evidence="2" type="ORF">J2S23_000342</name>
</gene>
<dbReference type="PROSITE" id="PS50011">
    <property type="entry name" value="PROTEIN_KINASE_DOM"/>
    <property type="match status" value="1"/>
</dbReference>
<dbReference type="EMBL" id="JAUSTM010000002">
    <property type="protein sequence ID" value="MDQ0221810.1"/>
    <property type="molecule type" value="Genomic_DNA"/>
</dbReference>
<dbReference type="SUPFAM" id="SSF56112">
    <property type="entry name" value="Protein kinase-like (PK-like)"/>
    <property type="match status" value="1"/>
</dbReference>